<accession>L0ABP7</accession>
<dbReference type="InterPro" id="IPR019254">
    <property type="entry name" value="DUF2250"/>
</dbReference>
<dbReference type="InterPro" id="IPR036390">
    <property type="entry name" value="WH_DNA-bd_sf"/>
</dbReference>
<dbReference type="HOGENOM" id="CLU_1324070_0_0_2"/>
<evidence type="ECO:0008006" key="3">
    <source>
        <dbReference type="Google" id="ProtNLM"/>
    </source>
</evidence>
<dbReference type="eggNOG" id="arCOG03698">
    <property type="taxonomic scope" value="Archaea"/>
</dbReference>
<dbReference type="KEGG" id="clg:Calag_1127"/>
<dbReference type="Pfam" id="PF10007">
    <property type="entry name" value="DUF2250"/>
    <property type="match status" value="2"/>
</dbReference>
<dbReference type="AlphaFoldDB" id="L0ABP7"/>
<dbReference type="InterPro" id="IPR036388">
    <property type="entry name" value="WH-like_DNA-bd_sf"/>
</dbReference>
<dbReference type="SUPFAM" id="SSF46785">
    <property type="entry name" value="Winged helix' DNA-binding domain"/>
    <property type="match status" value="1"/>
</dbReference>
<name>L0ABP7_CALLD</name>
<dbReference type="RefSeq" id="WP_015232746.1">
    <property type="nucleotide sequence ID" value="NC_019791.1"/>
</dbReference>
<dbReference type="STRING" id="1056495.Calag_1127"/>
<protein>
    <recommendedName>
        <fullName evidence="3">DUF2250 domain-containing protein</fullName>
    </recommendedName>
</protein>
<dbReference type="OrthoDB" id="45652at2157"/>
<proteinExistence type="predicted"/>
<dbReference type="InParanoid" id="L0ABP7"/>
<reference evidence="2" key="1">
    <citation type="submission" date="2012-03" db="EMBL/GenBank/DDBJ databases">
        <title>Complete genome of Caldisphaera lagunensis DSM 15908.</title>
        <authorList>
            <person name="Lucas S."/>
            <person name="Copeland A."/>
            <person name="Lapidus A."/>
            <person name="Glavina del Rio T."/>
            <person name="Dalin E."/>
            <person name="Tice H."/>
            <person name="Bruce D."/>
            <person name="Goodwin L."/>
            <person name="Pitluck S."/>
            <person name="Peters L."/>
            <person name="Mikhailova N."/>
            <person name="Teshima H."/>
            <person name="Kyrpides N."/>
            <person name="Mavromatis K."/>
            <person name="Ivanova N."/>
            <person name="Brettin T."/>
            <person name="Detter J.C."/>
            <person name="Han C."/>
            <person name="Larimer F."/>
            <person name="Land M."/>
            <person name="Hauser L."/>
            <person name="Markowitz V."/>
            <person name="Cheng J.-F."/>
            <person name="Hugenholtz P."/>
            <person name="Woyke T."/>
            <person name="Wu D."/>
            <person name="Spring S."/>
            <person name="Schroeder M."/>
            <person name="Brambilla E."/>
            <person name="Klenk H.-P."/>
            <person name="Eisen J.A."/>
        </authorList>
    </citation>
    <scope>NUCLEOTIDE SEQUENCE [LARGE SCALE GENOMIC DNA]</scope>
    <source>
        <strain evidence="2">DSM 15908 / JCM 11604 / IC-154</strain>
    </source>
</reference>
<dbReference type="EMBL" id="CP003378">
    <property type="protein sequence ID" value="AFZ70849.1"/>
    <property type="molecule type" value="Genomic_DNA"/>
</dbReference>
<sequence>MEEKGSEEKIIKETLQRIYEISPLDLYILFHLKKANVDYGRSIASILGISIDIITDELDKLEKMGLIERHQGSAIKRSEAKFKLAEEVRKHHTYYKLTRETCLSIRKLIKNYEGLNEYFKKITNYDNTLKLLIFLRKAENEHAGTIVKVFGLDMDKTINILEKLENLGLVIPVKEKIIKAKHRKAKPKEETRTHHIYYRITRLTEMILRYSEIS</sequence>
<gene>
    <name evidence="1" type="ordered locus">Calag_1127</name>
</gene>
<evidence type="ECO:0000313" key="1">
    <source>
        <dbReference type="EMBL" id="AFZ70849.1"/>
    </source>
</evidence>
<organism evidence="1 2">
    <name type="scientific">Caldisphaera lagunensis (strain DSM 15908 / JCM 11604 / ANMR 0165 / IC-154)</name>
    <dbReference type="NCBI Taxonomy" id="1056495"/>
    <lineage>
        <taxon>Archaea</taxon>
        <taxon>Thermoproteota</taxon>
        <taxon>Thermoprotei</taxon>
        <taxon>Acidilobales</taxon>
        <taxon>Caldisphaeraceae</taxon>
        <taxon>Caldisphaera</taxon>
    </lineage>
</organism>
<keyword evidence="2" id="KW-1185">Reference proteome</keyword>
<dbReference type="GeneID" id="14212387"/>
<evidence type="ECO:0000313" key="2">
    <source>
        <dbReference type="Proteomes" id="UP000010469"/>
    </source>
</evidence>
<dbReference type="Gene3D" id="1.10.10.10">
    <property type="entry name" value="Winged helix-like DNA-binding domain superfamily/Winged helix DNA-binding domain"/>
    <property type="match status" value="1"/>
</dbReference>
<dbReference type="Proteomes" id="UP000010469">
    <property type="component" value="Chromosome"/>
</dbReference>